<evidence type="ECO:0000313" key="2">
    <source>
        <dbReference type="EMBL" id="MDO6965709.1"/>
    </source>
</evidence>
<protein>
    <submittedName>
        <fullName evidence="2">Septum formation initiator family protein</fullName>
    </submittedName>
</protein>
<sequence>MWTKQHKKRHYGRLVTPLLAAGFFTYFGYHSLNGDLGLKATEQFERRRVEREAELASLVKVRTELERQVKLMSDGSLEKDMLDEKARYSLNVSREDEIVIFH</sequence>
<reference evidence="2" key="2">
    <citation type="submission" date="2023-07" db="EMBL/GenBank/DDBJ databases">
        <authorList>
            <person name="Shen H."/>
        </authorList>
    </citation>
    <scope>NUCLEOTIDE SEQUENCE</scope>
    <source>
        <strain evidence="2">TNR-22</strain>
    </source>
</reference>
<organism evidence="2 3">
    <name type="scientific">Rhizobium alvei</name>
    <dbReference type="NCBI Taxonomy" id="1132659"/>
    <lineage>
        <taxon>Bacteria</taxon>
        <taxon>Pseudomonadati</taxon>
        <taxon>Pseudomonadota</taxon>
        <taxon>Alphaproteobacteria</taxon>
        <taxon>Hyphomicrobiales</taxon>
        <taxon>Rhizobiaceae</taxon>
        <taxon>Rhizobium/Agrobacterium group</taxon>
        <taxon>Rhizobium</taxon>
    </lineage>
</organism>
<name>A0ABT8YR09_9HYPH</name>
<comment type="caution">
    <text evidence="2">The sequence shown here is derived from an EMBL/GenBank/DDBJ whole genome shotgun (WGS) entry which is preliminary data.</text>
</comment>
<reference evidence="2" key="1">
    <citation type="journal article" date="2015" name="Int. J. Syst. Evol. Microbiol.">
        <title>Rhizobium alvei sp. nov., isolated from a freshwater river.</title>
        <authorList>
            <person name="Sheu S.Y."/>
            <person name="Huang H.W."/>
            <person name="Young C.C."/>
            <person name="Chen W.M."/>
        </authorList>
    </citation>
    <scope>NUCLEOTIDE SEQUENCE</scope>
    <source>
        <strain evidence="2">TNR-22</strain>
    </source>
</reference>
<evidence type="ECO:0000313" key="3">
    <source>
        <dbReference type="Proteomes" id="UP001174932"/>
    </source>
</evidence>
<dbReference type="EMBL" id="JAUOZU010000013">
    <property type="protein sequence ID" value="MDO6965709.1"/>
    <property type="molecule type" value="Genomic_DNA"/>
</dbReference>
<evidence type="ECO:0000256" key="1">
    <source>
        <dbReference type="SAM" id="Phobius"/>
    </source>
</evidence>
<keyword evidence="1" id="KW-0812">Transmembrane</keyword>
<feature type="transmembrane region" description="Helical" evidence="1">
    <location>
        <begin position="12"/>
        <end position="29"/>
    </location>
</feature>
<accession>A0ABT8YR09</accession>
<keyword evidence="1" id="KW-0472">Membrane</keyword>
<gene>
    <name evidence="2" type="ORF">Q4481_17235</name>
</gene>
<keyword evidence="1" id="KW-1133">Transmembrane helix</keyword>
<dbReference type="Pfam" id="PF04977">
    <property type="entry name" value="DivIC"/>
    <property type="match status" value="1"/>
</dbReference>
<dbReference type="Proteomes" id="UP001174932">
    <property type="component" value="Unassembled WGS sequence"/>
</dbReference>
<dbReference type="RefSeq" id="WP_304377643.1">
    <property type="nucleotide sequence ID" value="NZ_JAUOZU010000013.1"/>
</dbReference>
<proteinExistence type="predicted"/>
<keyword evidence="3" id="KW-1185">Reference proteome</keyword>
<dbReference type="InterPro" id="IPR007060">
    <property type="entry name" value="FtsL/DivIC"/>
</dbReference>